<dbReference type="GO" id="GO:0016491">
    <property type="term" value="F:oxidoreductase activity"/>
    <property type="evidence" value="ECO:0007669"/>
    <property type="project" value="UniProtKB-KW"/>
</dbReference>
<comment type="caution">
    <text evidence="5">The sequence shown here is derived from an EMBL/GenBank/DDBJ whole genome shotgun (WGS) entry which is preliminary data.</text>
</comment>
<dbReference type="Pfam" id="PF02738">
    <property type="entry name" value="MoCoBD_1"/>
    <property type="match status" value="1"/>
</dbReference>
<dbReference type="Proteomes" id="UP000070188">
    <property type="component" value="Unassembled WGS sequence"/>
</dbReference>
<dbReference type="InterPro" id="IPR046867">
    <property type="entry name" value="AldOxase/xan_DH_MoCoBD2"/>
</dbReference>
<dbReference type="Gene3D" id="3.30.365.10">
    <property type="entry name" value="Aldehyde oxidase/xanthine dehydrogenase, molybdopterin binding domain"/>
    <property type="match status" value="4"/>
</dbReference>
<dbReference type="InterPro" id="IPR037165">
    <property type="entry name" value="AldOxase/xan_DH_Mopterin-bd_sf"/>
</dbReference>
<evidence type="ECO:0000259" key="4">
    <source>
        <dbReference type="SMART" id="SM01008"/>
    </source>
</evidence>
<evidence type="ECO:0000256" key="3">
    <source>
        <dbReference type="SAM" id="MobiDB-lite"/>
    </source>
</evidence>
<dbReference type="EMBL" id="LAXD01000001">
    <property type="protein sequence ID" value="KWX00918.1"/>
    <property type="molecule type" value="Genomic_DNA"/>
</dbReference>
<evidence type="ECO:0000256" key="1">
    <source>
        <dbReference type="ARBA" id="ARBA00022505"/>
    </source>
</evidence>
<dbReference type="RefSeq" id="WP_066886882.1">
    <property type="nucleotide sequence ID" value="NZ_JYIJ01000019.1"/>
</dbReference>
<dbReference type="GO" id="GO:0005506">
    <property type="term" value="F:iron ion binding"/>
    <property type="evidence" value="ECO:0007669"/>
    <property type="project" value="InterPro"/>
</dbReference>
<evidence type="ECO:0000256" key="2">
    <source>
        <dbReference type="ARBA" id="ARBA00023002"/>
    </source>
</evidence>
<dbReference type="PATRIC" id="fig|1469144.10.peg.2105"/>
<keyword evidence="1" id="KW-0500">Molybdenum</keyword>
<dbReference type="PANTHER" id="PTHR11908:SF132">
    <property type="entry name" value="ALDEHYDE OXIDASE 1-RELATED"/>
    <property type="match status" value="1"/>
</dbReference>
<dbReference type="Pfam" id="PF01315">
    <property type="entry name" value="Ald_Xan_dh_C"/>
    <property type="match status" value="1"/>
</dbReference>
<accession>A0A132MSP7</accession>
<dbReference type="Gene3D" id="3.90.1170.50">
    <property type="entry name" value="Aldehyde oxidase/xanthine dehydrogenase, a/b hammerhead"/>
    <property type="match status" value="1"/>
</dbReference>
<feature type="domain" description="Aldehyde oxidase/xanthine dehydrogenase a/b hammerhead" evidence="4">
    <location>
        <begin position="35"/>
        <end position="147"/>
    </location>
</feature>
<keyword evidence="2" id="KW-0560">Oxidoreductase</keyword>
<keyword evidence="6" id="KW-1185">Reference proteome</keyword>
<dbReference type="STRING" id="1469144.LI90_1946"/>
<gene>
    <name evidence="5" type="ORF">LI90_1946</name>
</gene>
<sequence>MAENLSLDEQQTGADLKQKLVGQSVPRREDLALLTGTARFIDDIRLPGMLYAKVLRSTVAHARLHRVDVSKALEMPGVHAALCGQDLVGKIKPWGDLMQDLLVGDHFPFAVDKILYEGQEIAAVVADTKYQALDALEAIEVEYEELPVLVDPEHAIRPDAPVIQEGINYEFGDGNIFDRYRVRVGDMEQAEVEADVIVRQRFTTNRQAAAALDPHGCVASYDSFTGILTIYSSTQSIFMVRDVLADALQIPRNRVRVIVPEVGAGFGSKAQMFAHEVIASVLSMQLGRPVHLVLGRGEIFRAGTARTGQVHYAELFLKRDGTITGYRDYVVHNCGAMSLWGNQVIHIGTNVGMLPYPIPNVHVDADIVHTNTAPAGPLRGFGIPQMIWVKEQLVDMAAEQLGMDPLELRAKNVVRPETFPYRTPMGQVIDSTSVYDCLLKSAEAIGWHQKRAEPKPYEGVGLAVSMKYTSCRHPSFDTDLSAVRLRLETDGTVTIYSSDVSHGQSHATFLAQIVSDVLGVGFEKVNLAQPDSVTSPFGLGTFASRAAAVLGTACRQAAERLREKVFAIAAHVLEANPEDLEASNDRVHIRGLPDTGLYLENLAAYAAYRTHQLPPGFEPTLEAVATFDTPTEREAPDGTGNLSVTYSTAAHAAHVRVDPETGRITVVDYAMAHDTGVVINPLVVEGQHQGGFLMGIGMALGEDYVYDDQGHLLTASFKDYQAPYATELPELTKIYEIPAPSKTIPGGQKGAGESGTGPVPAAIGNAVYDATGIRFTTLPITPERMLLALKEKERRGVEKLRFPDDMPDFSGPRTHAEWPKPTASDEGDILL</sequence>
<proteinExistence type="predicted"/>
<dbReference type="OrthoDB" id="9758509at2"/>
<feature type="region of interest" description="Disordered" evidence="3">
    <location>
        <begin position="797"/>
        <end position="831"/>
    </location>
</feature>
<dbReference type="Pfam" id="PF20256">
    <property type="entry name" value="MoCoBD_2"/>
    <property type="match status" value="1"/>
</dbReference>
<dbReference type="InterPro" id="IPR008274">
    <property type="entry name" value="AldOxase/xan_DH_MoCoBD1"/>
</dbReference>
<dbReference type="SUPFAM" id="SSF54665">
    <property type="entry name" value="CO dehydrogenase molybdoprotein N-domain-like"/>
    <property type="match status" value="1"/>
</dbReference>
<reference evidence="6" key="1">
    <citation type="submission" date="2015-04" db="EMBL/GenBank/DDBJ databases">
        <title>Physiological reanalysis, assessment of diazotrophy, and genome sequences of multiple isolates of Streptomyces thermoautotrophicus.</title>
        <authorList>
            <person name="MacKellar D.C."/>
            <person name="Lieber L."/>
            <person name="Norman J."/>
            <person name="Bolger A."/>
            <person name="Tobin C."/>
            <person name="Murray J.W."/>
            <person name="Chang R."/>
            <person name="Ford T."/>
            <person name="Nguyen P.Q."/>
            <person name="Woodward J."/>
            <person name="Permingeat H."/>
            <person name="Joshi N.S."/>
            <person name="Silver P.A."/>
            <person name="Usadel B."/>
            <person name="Rutherford A.W."/>
            <person name="Friesen M."/>
            <person name="Prell J."/>
        </authorList>
    </citation>
    <scope>NUCLEOTIDE SEQUENCE [LARGE SCALE GENOMIC DNA]</scope>
    <source>
        <strain evidence="6">H1</strain>
    </source>
</reference>
<dbReference type="InterPro" id="IPR036856">
    <property type="entry name" value="Ald_Oxase/Xan_DH_a/b_sf"/>
</dbReference>
<protein>
    <submittedName>
        <fullName evidence="5">Carbon-monoxide dehydrogenase (Acceptor)</fullName>
    </submittedName>
</protein>
<dbReference type="InterPro" id="IPR016208">
    <property type="entry name" value="Ald_Oxase/xanthine_DH-like"/>
</dbReference>
<evidence type="ECO:0000313" key="6">
    <source>
        <dbReference type="Proteomes" id="UP000070188"/>
    </source>
</evidence>
<dbReference type="AlphaFoldDB" id="A0A132MSP7"/>
<name>A0A132MSP7_9ACTN</name>
<dbReference type="PANTHER" id="PTHR11908">
    <property type="entry name" value="XANTHINE DEHYDROGENASE"/>
    <property type="match status" value="1"/>
</dbReference>
<evidence type="ECO:0000313" key="5">
    <source>
        <dbReference type="EMBL" id="KWX00918.1"/>
    </source>
</evidence>
<dbReference type="InterPro" id="IPR000674">
    <property type="entry name" value="Ald_Oxase/Xan_DH_a/b"/>
</dbReference>
<dbReference type="SMART" id="SM01008">
    <property type="entry name" value="Ald_Xan_dh_C"/>
    <property type="match status" value="1"/>
</dbReference>
<organism evidence="5 6">
    <name type="scientific">Carbonactinospora thermoautotrophica</name>
    <dbReference type="NCBI Taxonomy" id="1469144"/>
    <lineage>
        <taxon>Bacteria</taxon>
        <taxon>Bacillati</taxon>
        <taxon>Actinomycetota</taxon>
        <taxon>Actinomycetes</taxon>
        <taxon>Kitasatosporales</taxon>
        <taxon>Carbonactinosporaceae</taxon>
        <taxon>Carbonactinospora</taxon>
    </lineage>
</organism>
<dbReference type="SUPFAM" id="SSF56003">
    <property type="entry name" value="Molybdenum cofactor-binding domain"/>
    <property type="match status" value="1"/>
</dbReference>